<feature type="region of interest" description="Disordered" evidence="5">
    <location>
        <begin position="1"/>
        <end position="53"/>
    </location>
</feature>
<evidence type="ECO:0000313" key="8">
    <source>
        <dbReference type="Proteomes" id="UP000828390"/>
    </source>
</evidence>
<dbReference type="Gene3D" id="1.10.1630.10">
    <property type="entry name" value="Nuclear receptor coactivator, CREB-bp-like, interlocking domain"/>
    <property type="match status" value="1"/>
</dbReference>
<keyword evidence="4" id="KW-0539">Nucleus</keyword>
<evidence type="ECO:0000313" key="7">
    <source>
        <dbReference type="EMBL" id="KAH3689724.1"/>
    </source>
</evidence>
<dbReference type="Pfam" id="PF09030">
    <property type="entry name" value="Creb_binding"/>
    <property type="match status" value="1"/>
</dbReference>
<feature type="region of interest" description="Disordered" evidence="5">
    <location>
        <begin position="98"/>
        <end position="139"/>
    </location>
</feature>
<evidence type="ECO:0000256" key="5">
    <source>
        <dbReference type="SAM" id="MobiDB-lite"/>
    </source>
</evidence>
<dbReference type="GO" id="GO:0005634">
    <property type="term" value="C:nucleus"/>
    <property type="evidence" value="ECO:0007669"/>
    <property type="project" value="InterPro"/>
</dbReference>
<name>A0A9D4BDB3_DREPO</name>
<dbReference type="SUPFAM" id="SSF69125">
    <property type="entry name" value="Nuclear receptor coactivator interlocking domain"/>
    <property type="match status" value="1"/>
</dbReference>
<evidence type="ECO:0000259" key="6">
    <source>
        <dbReference type="Pfam" id="PF09030"/>
    </source>
</evidence>
<reference evidence="7" key="1">
    <citation type="journal article" date="2019" name="bioRxiv">
        <title>The Genome of the Zebra Mussel, Dreissena polymorpha: A Resource for Invasive Species Research.</title>
        <authorList>
            <person name="McCartney M.A."/>
            <person name="Auch B."/>
            <person name="Kono T."/>
            <person name="Mallez S."/>
            <person name="Zhang Y."/>
            <person name="Obille A."/>
            <person name="Becker A."/>
            <person name="Abrahante J.E."/>
            <person name="Garbe J."/>
            <person name="Badalamenti J.P."/>
            <person name="Herman A."/>
            <person name="Mangelson H."/>
            <person name="Liachko I."/>
            <person name="Sullivan S."/>
            <person name="Sone E.D."/>
            <person name="Koren S."/>
            <person name="Silverstein K.A.T."/>
            <person name="Beckman K.B."/>
            <person name="Gohl D.M."/>
        </authorList>
    </citation>
    <scope>NUCLEOTIDE SEQUENCE</scope>
    <source>
        <strain evidence="7">Duluth1</strain>
        <tissue evidence="7">Whole animal</tissue>
    </source>
</reference>
<comment type="caution">
    <text evidence="7">The sequence shown here is derived from an EMBL/GenBank/DDBJ whole genome shotgun (WGS) entry which is preliminary data.</text>
</comment>
<dbReference type="InterPro" id="IPR014744">
    <property type="entry name" value="Nuc_rcpt_coact_CREBbp"/>
</dbReference>
<dbReference type="GO" id="GO:0000123">
    <property type="term" value="C:histone acetyltransferase complex"/>
    <property type="evidence" value="ECO:0007669"/>
    <property type="project" value="InterPro"/>
</dbReference>
<keyword evidence="8" id="KW-1185">Reference proteome</keyword>
<dbReference type="OrthoDB" id="899at2759"/>
<dbReference type="Proteomes" id="UP000828390">
    <property type="component" value="Unassembled WGS sequence"/>
</dbReference>
<dbReference type="CDD" id="cd20910">
    <property type="entry name" value="NCBD_CREBBP-p300_like"/>
    <property type="match status" value="1"/>
</dbReference>
<accession>A0A9D4BDB3</accession>
<dbReference type="InterPro" id="IPR009110">
    <property type="entry name" value="Nuc_rcpt_coact"/>
</dbReference>
<keyword evidence="2" id="KW-0805">Transcription regulation</keyword>
<keyword evidence="3" id="KW-0804">Transcription</keyword>
<evidence type="ECO:0000256" key="3">
    <source>
        <dbReference type="ARBA" id="ARBA00023163"/>
    </source>
</evidence>
<feature type="compositionally biased region" description="Low complexity" evidence="5">
    <location>
        <begin position="116"/>
        <end position="129"/>
    </location>
</feature>
<gene>
    <name evidence="7" type="ORF">DPMN_192194</name>
</gene>
<dbReference type="GO" id="GO:0004402">
    <property type="term" value="F:histone acetyltransferase activity"/>
    <property type="evidence" value="ECO:0007669"/>
    <property type="project" value="InterPro"/>
</dbReference>
<dbReference type="InterPro" id="IPR037073">
    <property type="entry name" value="Nuc_rcpt_coact_CREBbp_sf"/>
</dbReference>
<evidence type="ECO:0000256" key="2">
    <source>
        <dbReference type="ARBA" id="ARBA00023015"/>
    </source>
</evidence>
<sequence length="139" mass="15087">MNSSKEDGPMSNPMSSLPGDLFGNQTSIATPGMGPRMPAMQPGLSQTTPPLGVPNEVMEQLMRTLRSPTSPQQQQQVKQILKSYPQLMALFIKQRNPPVQGAGGMAPGPMQPRPNNPQMQAMAGMQQNQTLSHPQHDML</sequence>
<keyword evidence="1" id="KW-0677">Repeat</keyword>
<dbReference type="GO" id="GO:0003713">
    <property type="term" value="F:transcription coactivator activity"/>
    <property type="evidence" value="ECO:0007669"/>
    <property type="project" value="InterPro"/>
</dbReference>
<proteinExistence type="predicted"/>
<organism evidence="7 8">
    <name type="scientific">Dreissena polymorpha</name>
    <name type="common">Zebra mussel</name>
    <name type="synonym">Mytilus polymorpha</name>
    <dbReference type="NCBI Taxonomy" id="45954"/>
    <lineage>
        <taxon>Eukaryota</taxon>
        <taxon>Metazoa</taxon>
        <taxon>Spiralia</taxon>
        <taxon>Lophotrochozoa</taxon>
        <taxon>Mollusca</taxon>
        <taxon>Bivalvia</taxon>
        <taxon>Autobranchia</taxon>
        <taxon>Heteroconchia</taxon>
        <taxon>Euheterodonta</taxon>
        <taxon>Imparidentia</taxon>
        <taxon>Neoheterodontei</taxon>
        <taxon>Myida</taxon>
        <taxon>Dreissenoidea</taxon>
        <taxon>Dreissenidae</taxon>
        <taxon>Dreissena</taxon>
    </lineage>
</organism>
<dbReference type="AlphaFoldDB" id="A0A9D4BDB3"/>
<dbReference type="EMBL" id="JAIWYP010000099">
    <property type="protein sequence ID" value="KAH3689724.1"/>
    <property type="molecule type" value="Genomic_DNA"/>
</dbReference>
<evidence type="ECO:0000256" key="1">
    <source>
        <dbReference type="ARBA" id="ARBA00022737"/>
    </source>
</evidence>
<feature type="domain" description="Nuclear receptor coactivator CREB-bp-like interlocking" evidence="6">
    <location>
        <begin position="33"/>
        <end position="96"/>
    </location>
</feature>
<protein>
    <recommendedName>
        <fullName evidence="6">Nuclear receptor coactivator CREB-bp-like interlocking domain-containing protein</fullName>
    </recommendedName>
</protein>
<evidence type="ECO:0000256" key="4">
    <source>
        <dbReference type="ARBA" id="ARBA00023242"/>
    </source>
</evidence>
<reference evidence="7" key="2">
    <citation type="submission" date="2020-11" db="EMBL/GenBank/DDBJ databases">
        <authorList>
            <person name="McCartney M.A."/>
            <person name="Auch B."/>
            <person name="Kono T."/>
            <person name="Mallez S."/>
            <person name="Becker A."/>
            <person name="Gohl D.M."/>
            <person name="Silverstein K.A.T."/>
            <person name="Koren S."/>
            <person name="Bechman K.B."/>
            <person name="Herman A."/>
            <person name="Abrahante J.E."/>
            <person name="Garbe J."/>
        </authorList>
    </citation>
    <scope>NUCLEOTIDE SEQUENCE</scope>
    <source>
        <strain evidence="7">Duluth1</strain>
        <tissue evidence="7">Whole animal</tissue>
    </source>
</reference>